<evidence type="ECO:0000313" key="4">
    <source>
        <dbReference type="Proteomes" id="UP000717634"/>
    </source>
</evidence>
<organism evidence="3 4">
    <name type="scientific">Hymenobacter artigasi</name>
    <dbReference type="NCBI Taxonomy" id="2719616"/>
    <lineage>
        <taxon>Bacteria</taxon>
        <taxon>Pseudomonadati</taxon>
        <taxon>Bacteroidota</taxon>
        <taxon>Cytophagia</taxon>
        <taxon>Cytophagales</taxon>
        <taxon>Hymenobacteraceae</taxon>
        <taxon>Hymenobacter</taxon>
    </lineage>
</organism>
<dbReference type="PANTHER" id="PTHR46268">
    <property type="entry name" value="STRESS RESPONSE PROTEIN NHAX"/>
    <property type="match status" value="1"/>
</dbReference>
<evidence type="ECO:0000256" key="1">
    <source>
        <dbReference type="ARBA" id="ARBA00008791"/>
    </source>
</evidence>
<dbReference type="SUPFAM" id="SSF52402">
    <property type="entry name" value="Adenine nucleotide alpha hydrolases-like"/>
    <property type="match status" value="2"/>
</dbReference>
<proteinExistence type="inferred from homology"/>
<feature type="domain" description="UspA" evidence="2">
    <location>
        <begin position="215"/>
        <end position="269"/>
    </location>
</feature>
<comment type="caution">
    <text evidence="3">The sequence shown here is derived from an EMBL/GenBank/DDBJ whole genome shotgun (WGS) entry which is preliminary data.</text>
</comment>
<dbReference type="EMBL" id="JAAVTK010000015">
    <property type="protein sequence ID" value="NKI91281.1"/>
    <property type="molecule type" value="Genomic_DNA"/>
</dbReference>
<dbReference type="Gene3D" id="3.40.50.12370">
    <property type="match status" value="1"/>
</dbReference>
<dbReference type="PANTHER" id="PTHR46268:SF6">
    <property type="entry name" value="UNIVERSAL STRESS PROTEIN UP12"/>
    <property type="match status" value="1"/>
</dbReference>
<reference evidence="3 4" key="1">
    <citation type="submission" date="2020-03" db="EMBL/GenBank/DDBJ databases">
        <title>Genomic Encyclopedia of Type Strains, Phase IV (KMG-V): Genome sequencing to study the core and pangenomes of soil and plant-associated prokaryotes.</title>
        <authorList>
            <person name="Whitman W."/>
        </authorList>
    </citation>
    <scope>NUCLEOTIDE SEQUENCE [LARGE SCALE GENOMIC DNA]</scope>
    <source>
        <strain evidence="3 4">1B</strain>
    </source>
</reference>
<dbReference type="Pfam" id="PF00582">
    <property type="entry name" value="Usp"/>
    <property type="match status" value="2"/>
</dbReference>
<evidence type="ECO:0000259" key="2">
    <source>
        <dbReference type="Pfam" id="PF00582"/>
    </source>
</evidence>
<dbReference type="Proteomes" id="UP000717634">
    <property type="component" value="Unassembled WGS sequence"/>
</dbReference>
<evidence type="ECO:0000313" key="3">
    <source>
        <dbReference type="EMBL" id="NKI91281.1"/>
    </source>
</evidence>
<name>A0ABX1HQE1_9BACT</name>
<gene>
    <name evidence="3" type="ORF">HBN54_003898</name>
</gene>
<protein>
    <submittedName>
        <fullName evidence="3">Nucleotide-binding universal stress UspA family protein</fullName>
    </submittedName>
</protein>
<feature type="domain" description="UspA" evidence="2">
    <location>
        <begin position="7"/>
        <end position="135"/>
    </location>
</feature>
<comment type="similarity">
    <text evidence="1">Belongs to the universal stress protein A family.</text>
</comment>
<sequence length="273" mass="29488">MEASFIVLTDFFTVYPQALAYTTSLAAAQQARVVLLHVCHNGLHGPGEKGSPRTEWNKRQKQRELARLTTNRPVPTELVVSEDVFTEAVGQTVRAQQGQLLVLGQPGAAEQPVEIVADVAQLLLEQALCPVLVVPPTASEGLPPRRLLLAVDGEPLDLHPLPALVHQLLAGPQAALQVVYIPESATDRPDPVAVLNTIRLNGVVPAIPLSRLHLHHAPDVVAGILAEAVRQQADMLVVVARQRSLISSFFHRSITARLLEQSPIPVLALPARD</sequence>
<keyword evidence="4" id="KW-1185">Reference proteome</keyword>
<accession>A0ABX1HQE1</accession>
<dbReference type="RefSeq" id="WP_168674854.1">
    <property type="nucleotide sequence ID" value="NZ_JAAVTK010000015.1"/>
</dbReference>
<dbReference type="InterPro" id="IPR006016">
    <property type="entry name" value="UspA"/>
</dbReference>
<dbReference type="CDD" id="cd00293">
    <property type="entry name" value="USP-like"/>
    <property type="match status" value="2"/>
</dbReference>